<keyword evidence="3" id="KW-1185">Reference proteome</keyword>
<organism evidence="2 3">
    <name type="scientific">Laodelphax striatellus</name>
    <name type="common">Small brown planthopper</name>
    <name type="synonym">Delphax striatella</name>
    <dbReference type="NCBI Taxonomy" id="195883"/>
    <lineage>
        <taxon>Eukaryota</taxon>
        <taxon>Metazoa</taxon>
        <taxon>Ecdysozoa</taxon>
        <taxon>Arthropoda</taxon>
        <taxon>Hexapoda</taxon>
        <taxon>Insecta</taxon>
        <taxon>Pterygota</taxon>
        <taxon>Neoptera</taxon>
        <taxon>Paraneoptera</taxon>
        <taxon>Hemiptera</taxon>
        <taxon>Auchenorrhyncha</taxon>
        <taxon>Fulgoroidea</taxon>
        <taxon>Delphacidae</taxon>
        <taxon>Criomorphinae</taxon>
        <taxon>Laodelphax</taxon>
    </lineage>
</organism>
<gene>
    <name evidence="2" type="ORF">LSTR_LSTR000377</name>
    <name evidence="1" type="ORF">LSTR_LSTR014771</name>
</gene>
<dbReference type="InParanoid" id="A0A482X4R1"/>
<accession>A0A482X4R1</accession>
<reference evidence="2 3" key="1">
    <citation type="journal article" date="2017" name="Gigascience">
        <title>Genome sequence of the small brown planthopper, Laodelphax striatellus.</title>
        <authorList>
            <person name="Zhu J."/>
            <person name="Jiang F."/>
            <person name="Wang X."/>
            <person name="Yang P."/>
            <person name="Bao Y."/>
            <person name="Zhao W."/>
            <person name="Wang W."/>
            <person name="Lu H."/>
            <person name="Wang Q."/>
            <person name="Cui N."/>
            <person name="Li J."/>
            <person name="Chen X."/>
            <person name="Luo L."/>
            <person name="Yu J."/>
            <person name="Kang L."/>
            <person name="Cui F."/>
        </authorList>
    </citation>
    <scope>NUCLEOTIDE SEQUENCE [LARGE SCALE GENOMIC DNA]</scope>
    <source>
        <strain evidence="2">Lst14</strain>
        <tissue evidence="2">Whole body</tissue>
    </source>
</reference>
<dbReference type="EMBL" id="QKKF02024456">
    <property type="protein sequence ID" value="RZF37444.1"/>
    <property type="molecule type" value="Genomic_DNA"/>
</dbReference>
<evidence type="ECO:0000313" key="3">
    <source>
        <dbReference type="Proteomes" id="UP000291343"/>
    </source>
</evidence>
<protein>
    <submittedName>
        <fullName evidence="2">Uncharacterized protein</fullName>
    </submittedName>
</protein>
<dbReference type="AlphaFoldDB" id="A0A482X4R1"/>
<dbReference type="Proteomes" id="UP000291343">
    <property type="component" value="Unassembled WGS sequence"/>
</dbReference>
<evidence type="ECO:0000313" key="2">
    <source>
        <dbReference type="EMBL" id="RZF40498.1"/>
    </source>
</evidence>
<dbReference type="EMBL" id="QKKF02018223">
    <property type="protein sequence ID" value="RZF40498.1"/>
    <property type="molecule type" value="Genomic_DNA"/>
</dbReference>
<sequence>MHVLSTNGRTWNAKCLPTLNGSSTQVVKVDCGVQSCFAPRTDKRPLLSAERCAPRFANKVSNLELDSAFSKT</sequence>
<name>A0A482X4R1_LAOST</name>
<reference evidence="2" key="2">
    <citation type="submission" date="2019-02" db="EMBL/GenBank/DDBJ databases">
        <authorList>
            <person name="Zhu J."/>
            <person name="Jiang F."/>
            <person name="Wang X."/>
            <person name="Yang P."/>
            <person name="Bao Y."/>
            <person name="Zhao W."/>
            <person name="Wang W."/>
            <person name="Lu H."/>
            <person name="Wang Q."/>
            <person name="Cui N."/>
            <person name="Li J."/>
            <person name="Chen X."/>
            <person name="Luo L."/>
            <person name="Yu J."/>
            <person name="Kang L."/>
            <person name="Cui F."/>
        </authorList>
    </citation>
    <scope>NUCLEOTIDE SEQUENCE</scope>
    <source>
        <strain evidence="2">Lst14</strain>
        <tissue evidence="2">Whole body</tissue>
    </source>
</reference>
<proteinExistence type="predicted"/>
<evidence type="ECO:0000313" key="1">
    <source>
        <dbReference type="EMBL" id="RZF37444.1"/>
    </source>
</evidence>
<comment type="caution">
    <text evidence="2">The sequence shown here is derived from an EMBL/GenBank/DDBJ whole genome shotgun (WGS) entry which is preliminary data.</text>
</comment>